<dbReference type="InterPro" id="IPR005996">
    <property type="entry name" value="Ribosomal_uL30_bac-type"/>
</dbReference>
<dbReference type="PANTHER" id="PTHR15892">
    <property type="entry name" value="MITOCHONDRIAL RIBOSOMAL PROTEIN L30"/>
    <property type="match status" value="1"/>
</dbReference>
<reference evidence="1" key="1">
    <citation type="submission" date="2020-11" db="EMBL/GenBank/DDBJ databases">
        <authorList>
            <person name="Tran Van P."/>
        </authorList>
    </citation>
    <scope>NUCLEOTIDE SEQUENCE</scope>
</reference>
<dbReference type="EMBL" id="OB795398">
    <property type="protein sequence ID" value="CAD7432187.1"/>
    <property type="molecule type" value="Genomic_DNA"/>
</dbReference>
<sequence length="222" mass="24955">MGPMAECAYAPSTTELSKILSRSSIRTMPFPDHKDPPHEPPKLFLVKRIKHVKGNPYWDKNILKTFGLYSWKLRANKLSLISRGATTGPCECSGTIVKSGQINCQLPELKLLLLFKLATLFQIQGHPSVVVKNIPEVNARLWKIKHLVEITPITFPQGPPQEGDYGGTFLKENGEFVVSPRLQVDSARIEETAKFIGDESKMDGPTLKKQLRLRWLNPVNLD</sequence>
<dbReference type="GO" id="GO:0005739">
    <property type="term" value="C:mitochondrion"/>
    <property type="evidence" value="ECO:0007669"/>
    <property type="project" value="TreeGrafter"/>
</dbReference>
<accession>A0A7R9EDU9</accession>
<dbReference type="GO" id="GO:0015934">
    <property type="term" value="C:large ribosomal subunit"/>
    <property type="evidence" value="ECO:0007669"/>
    <property type="project" value="InterPro"/>
</dbReference>
<protein>
    <recommendedName>
        <fullName evidence="2">39S ribosomal protein L30, mitochondrial</fullName>
    </recommendedName>
</protein>
<evidence type="ECO:0000313" key="1">
    <source>
        <dbReference type="EMBL" id="CAD7432187.1"/>
    </source>
</evidence>
<gene>
    <name evidence="1" type="ORF">TMSB3V08_LOCUS8900</name>
</gene>
<evidence type="ECO:0008006" key="2">
    <source>
        <dbReference type="Google" id="ProtNLM"/>
    </source>
</evidence>
<dbReference type="GO" id="GO:0003735">
    <property type="term" value="F:structural constituent of ribosome"/>
    <property type="evidence" value="ECO:0007669"/>
    <property type="project" value="InterPro"/>
</dbReference>
<organism evidence="1">
    <name type="scientific">Timema monikensis</name>
    <dbReference type="NCBI Taxonomy" id="170555"/>
    <lineage>
        <taxon>Eukaryota</taxon>
        <taxon>Metazoa</taxon>
        <taxon>Ecdysozoa</taxon>
        <taxon>Arthropoda</taxon>
        <taxon>Hexapoda</taxon>
        <taxon>Insecta</taxon>
        <taxon>Pterygota</taxon>
        <taxon>Neoptera</taxon>
        <taxon>Polyneoptera</taxon>
        <taxon>Phasmatodea</taxon>
        <taxon>Timematodea</taxon>
        <taxon>Timematoidea</taxon>
        <taxon>Timematidae</taxon>
        <taxon>Timema</taxon>
    </lineage>
</organism>
<name>A0A7R9EDU9_9NEOP</name>
<proteinExistence type="predicted"/>
<dbReference type="AlphaFoldDB" id="A0A7R9EDU9"/>
<dbReference type="PANTHER" id="PTHR15892:SF2">
    <property type="entry name" value="LARGE RIBOSOMAL SUBUNIT PROTEIN UL30M"/>
    <property type="match status" value="1"/>
</dbReference>
<dbReference type="GO" id="GO:0006412">
    <property type="term" value="P:translation"/>
    <property type="evidence" value="ECO:0007669"/>
    <property type="project" value="InterPro"/>
</dbReference>